<evidence type="ECO:0000256" key="3">
    <source>
        <dbReference type="ARBA" id="ARBA00023163"/>
    </source>
</evidence>
<gene>
    <name evidence="6" type="ORF">C8077_07300</name>
</gene>
<dbReference type="InterPro" id="IPR036390">
    <property type="entry name" value="WH_DNA-bd_sf"/>
</dbReference>
<accession>A0A2R4G4C6</accession>
<sequence>MLHMQLLYVQRVILCSVNDIQNDGTASVNPAFTEAWDRGACKPPSVAIRSLHNVINRYLAVTRPMEVESLSGGNIDIITFLARHSEREIFPQDVERRFGITRSTSSRVLALMERKGLIVRESVPRDARLKKIVLTDKSRDIAEALRANAIAMEGILLQGLSDDEIREFMHVLDVMQTNLVSTGLIGDESRYSSLALCEAESWERQSRECESQPTVRKTSQEDETGKEE</sequence>
<dbReference type="Pfam" id="PF12802">
    <property type="entry name" value="MarR_2"/>
    <property type="match status" value="1"/>
</dbReference>
<dbReference type="Proteomes" id="UP000241454">
    <property type="component" value="Chromosome"/>
</dbReference>
<reference evidence="6 7" key="1">
    <citation type="submission" date="2018-03" db="EMBL/GenBank/DDBJ databases">
        <authorList>
            <person name="Keele B.F."/>
        </authorList>
    </citation>
    <scope>NUCLEOTIDE SEQUENCE [LARGE SCALE GENOMIC DNA]</scope>
    <source>
        <strain evidence="6 7">1-11</strain>
    </source>
</reference>
<feature type="domain" description="HTH marR-type" evidence="5">
    <location>
        <begin position="1"/>
        <end position="177"/>
    </location>
</feature>
<dbReference type="PANTHER" id="PTHR42756">
    <property type="entry name" value="TRANSCRIPTIONAL REGULATOR, MARR"/>
    <property type="match status" value="1"/>
</dbReference>
<dbReference type="SMART" id="SM00347">
    <property type="entry name" value="HTH_MARR"/>
    <property type="match status" value="1"/>
</dbReference>
<keyword evidence="1" id="KW-0805">Transcription regulation</keyword>
<dbReference type="AlphaFoldDB" id="A0A2R4G4C6"/>
<proteinExistence type="predicted"/>
<feature type="region of interest" description="Disordered" evidence="4">
    <location>
        <begin position="202"/>
        <end position="228"/>
    </location>
</feature>
<evidence type="ECO:0000313" key="6">
    <source>
        <dbReference type="EMBL" id="AVT45720.1"/>
    </source>
</evidence>
<evidence type="ECO:0000259" key="5">
    <source>
        <dbReference type="PROSITE" id="PS50995"/>
    </source>
</evidence>
<dbReference type="GO" id="GO:0003700">
    <property type="term" value="F:DNA-binding transcription factor activity"/>
    <property type="evidence" value="ECO:0007669"/>
    <property type="project" value="InterPro"/>
</dbReference>
<evidence type="ECO:0000256" key="1">
    <source>
        <dbReference type="ARBA" id="ARBA00023015"/>
    </source>
</evidence>
<dbReference type="InterPro" id="IPR000835">
    <property type="entry name" value="HTH_MarR-typ"/>
</dbReference>
<dbReference type="GO" id="GO:0003677">
    <property type="term" value="F:DNA binding"/>
    <property type="evidence" value="ECO:0007669"/>
    <property type="project" value="UniProtKB-KW"/>
</dbReference>
<dbReference type="EMBL" id="CP028341">
    <property type="protein sequence ID" value="AVT45720.1"/>
    <property type="molecule type" value="Genomic_DNA"/>
</dbReference>
<dbReference type="SUPFAM" id="SSF46785">
    <property type="entry name" value="Winged helix' DNA-binding domain"/>
    <property type="match status" value="1"/>
</dbReference>
<evidence type="ECO:0000256" key="2">
    <source>
        <dbReference type="ARBA" id="ARBA00023125"/>
    </source>
</evidence>
<dbReference type="Gene3D" id="1.10.10.10">
    <property type="entry name" value="Winged helix-like DNA-binding domain superfamily/Winged helix DNA-binding domain"/>
    <property type="match status" value="1"/>
</dbReference>
<evidence type="ECO:0000313" key="7">
    <source>
        <dbReference type="Proteomes" id="UP000241454"/>
    </source>
</evidence>
<keyword evidence="3" id="KW-0804">Transcription</keyword>
<dbReference type="PRINTS" id="PR00598">
    <property type="entry name" value="HTHMARR"/>
</dbReference>
<dbReference type="PROSITE" id="PS50995">
    <property type="entry name" value="HTH_MARR_2"/>
    <property type="match status" value="1"/>
</dbReference>
<keyword evidence="2" id="KW-0238">DNA-binding</keyword>
<organism evidence="6 7">
    <name type="scientific">Bifidobacterium adolescentis</name>
    <dbReference type="NCBI Taxonomy" id="1680"/>
    <lineage>
        <taxon>Bacteria</taxon>
        <taxon>Bacillati</taxon>
        <taxon>Actinomycetota</taxon>
        <taxon>Actinomycetes</taxon>
        <taxon>Bifidobacteriales</taxon>
        <taxon>Bifidobacteriaceae</taxon>
        <taxon>Bifidobacterium</taxon>
    </lineage>
</organism>
<dbReference type="InterPro" id="IPR036388">
    <property type="entry name" value="WH-like_DNA-bd_sf"/>
</dbReference>
<dbReference type="PANTHER" id="PTHR42756:SF1">
    <property type="entry name" value="TRANSCRIPTIONAL REPRESSOR OF EMRAB OPERON"/>
    <property type="match status" value="1"/>
</dbReference>
<name>A0A2R4G4C6_BIFAD</name>
<protein>
    <submittedName>
        <fullName evidence="6">MarR family transcriptional regulator</fullName>
    </submittedName>
</protein>
<evidence type="ECO:0000256" key="4">
    <source>
        <dbReference type="SAM" id="MobiDB-lite"/>
    </source>
</evidence>